<dbReference type="Pfam" id="PF01042">
    <property type="entry name" value="Ribonuc_L-PSP"/>
    <property type="match status" value="1"/>
</dbReference>
<proteinExistence type="predicted"/>
<dbReference type="Gene3D" id="1.10.1040.10">
    <property type="entry name" value="N-(1-d-carboxylethyl)-l-norvaline Dehydrogenase, domain 2"/>
    <property type="match status" value="1"/>
</dbReference>
<evidence type="ECO:0000313" key="3">
    <source>
        <dbReference type="Proteomes" id="UP001501842"/>
    </source>
</evidence>
<dbReference type="SUPFAM" id="SSF55298">
    <property type="entry name" value="YjgF-like"/>
    <property type="match status" value="1"/>
</dbReference>
<dbReference type="CDD" id="cd00448">
    <property type="entry name" value="YjgF_YER057c_UK114_family"/>
    <property type="match status" value="1"/>
</dbReference>
<protein>
    <recommendedName>
        <fullName evidence="1">6-phosphogluconate dehydrogenase NADP-binding domain-containing protein</fullName>
    </recommendedName>
</protein>
<feature type="domain" description="6-phosphogluconate dehydrogenase NADP-binding" evidence="1">
    <location>
        <begin position="8"/>
        <end position="151"/>
    </location>
</feature>
<comment type="caution">
    <text evidence="2">The sequence shown here is derived from an EMBL/GenBank/DDBJ whole genome shotgun (WGS) entry which is preliminary data.</text>
</comment>
<dbReference type="PANTHER" id="PTHR43580">
    <property type="entry name" value="OXIDOREDUCTASE GLYR1-RELATED"/>
    <property type="match status" value="1"/>
</dbReference>
<dbReference type="EMBL" id="BAAATZ010000009">
    <property type="protein sequence ID" value="GAA2725840.1"/>
    <property type="molecule type" value="Genomic_DNA"/>
</dbReference>
<evidence type="ECO:0000313" key="2">
    <source>
        <dbReference type="EMBL" id="GAA2725840.1"/>
    </source>
</evidence>
<dbReference type="InterPro" id="IPR006115">
    <property type="entry name" value="6PGDH_NADP-bd"/>
</dbReference>
<organism evidence="2 3">
    <name type="scientific">Actinocorallia aurantiaca</name>
    <dbReference type="NCBI Taxonomy" id="46204"/>
    <lineage>
        <taxon>Bacteria</taxon>
        <taxon>Bacillati</taxon>
        <taxon>Actinomycetota</taxon>
        <taxon>Actinomycetes</taxon>
        <taxon>Streptosporangiales</taxon>
        <taxon>Thermomonosporaceae</taxon>
        <taxon>Actinocorallia</taxon>
    </lineage>
</organism>
<dbReference type="InterPro" id="IPR013328">
    <property type="entry name" value="6PGD_dom2"/>
</dbReference>
<sequence>MPTVVDVIAFMGLGRMGVPMAERLVAAGHEVTVWNRTARDVAGAVTAAGPAEAVAGAGIVVTMLRDGAAVEETLTAALPGLEPGTVVVEMSTIGPEAVGGLRGLLPKGVGLVDAPVLGSVEPARTGRLTVLAAGFEQDLTRVRPVLETFGTVREVGAPGAGAALKTAVMSAVVPGTVLLAETLELGRSLGVERELLLEVLEGTPMGAFARRAATAPCETGYALGLAAKDLALARPAAGTLAAAAHARLRDEVAAGRGDSDLRALSAGPVRASRVETINPPTVPATNGFYSHATRAGDLLFVSGQVALDDGGELVGPDDMTAQSERVMVLLGRVLADQGCAFEDVTHIRTFTTDLSRLREYGAVRSRYFLKDPPASTTVEVSRLFVPGALLEVELTASVR</sequence>
<evidence type="ECO:0000259" key="1">
    <source>
        <dbReference type="Pfam" id="PF03446"/>
    </source>
</evidence>
<keyword evidence="3" id="KW-1185">Reference proteome</keyword>
<dbReference type="Proteomes" id="UP001501842">
    <property type="component" value="Unassembled WGS sequence"/>
</dbReference>
<dbReference type="SUPFAM" id="SSF51735">
    <property type="entry name" value="NAD(P)-binding Rossmann-fold domains"/>
    <property type="match status" value="1"/>
</dbReference>
<dbReference type="Gene3D" id="3.30.1330.40">
    <property type="entry name" value="RutC-like"/>
    <property type="match status" value="1"/>
</dbReference>
<dbReference type="InterPro" id="IPR006175">
    <property type="entry name" value="YjgF/YER057c/UK114"/>
</dbReference>
<dbReference type="Pfam" id="PF03446">
    <property type="entry name" value="NAD_binding_2"/>
    <property type="match status" value="1"/>
</dbReference>
<dbReference type="SUPFAM" id="SSF48179">
    <property type="entry name" value="6-phosphogluconate dehydrogenase C-terminal domain-like"/>
    <property type="match status" value="1"/>
</dbReference>
<accession>A0ABP6GQD4</accession>
<reference evidence="3" key="1">
    <citation type="journal article" date="2019" name="Int. J. Syst. Evol. Microbiol.">
        <title>The Global Catalogue of Microorganisms (GCM) 10K type strain sequencing project: providing services to taxonomists for standard genome sequencing and annotation.</title>
        <authorList>
            <consortium name="The Broad Institute Genomics Platform"/>
            <consortium name="The Broad Institute Genome Sequencing Center for Infectious Disease"/>
            <person name="Wu L."/>
            <person name="Ma J."/>
        </authorList>
    </citation>
    <scope>NUCLEOTIDE SEQUENCE [LARGE SCALE GENOMIC DNA]</scope>
    <source>
        <strain evidence="3">JCM 8201</strain>
    </source>
</reference>
<dbReference type="PANTHER" id="PTHR43580:SF2">
    <property type="entry name" value="CYTOKINE-LIKE NUCLEAR FACTOR N-PAC"/>
    <property type="match status" value="1"/>
</dbReference>
<dbReference type="Gene3D" id="3.40.50.720">
    <property type="entry name" value="NAD(P)-binding Rossmann-like Domain"/>
    <property type="match status" value="1"/>
</dbReference>
<dbReference type="InterPro" id="IPR002204">
    <property type="entry name" value="3-OH-isobutyrate_DH-rel_CS"/>
</dbReference>
<dbReference type="InterPro" id="IPR035959">
    <property type="entry name" value="RutC-like_sf"/>
</dbReference>
<dbReference type="PROSITE" id="PS00895">
    <property type="entry name" value="3_HYDROXYISOBUT_DH"/>
    <property type="match status" value="1"/>
</dbReference>
<gene>
    <name evidence="2" type="ORF">GCM10010439_26830</name>
</gene>
<dbReference type="InterPro" id="IPR051265">
    <property type="entry name" value="HIBADH-related_NP60_sf"/>
</dbReference>
<dbReference type="InterPro" id="IPR036291">
    <property type="entry name" value="NAD(P)-bd_dom_sf"/>
</dbReference>
<name>A0ABP6GQD4_9ACTN</name>
<dbReference type="InterPro" id="IPR008927">
    <property type="entry name" value="6-PGluconate_DH-like_C_sf"/>
</dbReference>